<proteinExistence type="predicted"/>
<evidence type="ECO:0000259" key="1">
    <source>
        <dbReference type="SMART" id="SM00661"/>
    </source>
</evidence>
<dbReference type="AlphaFoldDB" id="A0A133VH38"/>
<feature type="domain" description="DNA-directed RNA polymerase II subunit RPB9-like zinc ribbon" evidence="1">
    <location>
        <begin position="59"/>
        <end position="108"/>
    </location>
</feature>
<name>A0A133VH38_9EURY</name>
<feature type="non-terminal residue" evidence="2">
    <location>
        <position position="1"/>
    </location>
</feature>
<protein>
    <recommendedName>
        <fullName evidence="1">DNA-directed RNA polymerase II subunit RPB9-like zinc ribbon domain-containing protein</fullName>
    </recommendedName>
</protein>
<keyword evidence="3" id="KW-1185">Reference proteome</keyword>
<dbReference type="Pfam" id="PF02150">
    <property type="entry name" value="Zn_ribbon_RPB9"/>
    <property type="match status" value="1"/>
</dbReference>
<dbReference type="GO" id="GO:0006351">
    <property type="term" value="P:DNA-templated transcription"/>
    <property type="evidence" value="ECO:0007669"/>
    <property type="project" value="InterPro"/>
</dbReference>
<dbReference type="Proteomes" id="UP000070263">
    <property type="component" value="Unassembled WGS sequence"/>
</dbReference>
<evidence type="ECO:0000313" key="2">
    <source>
        <dbReference type="EMBL" id="KXB05767.1"/>
    </source>
</evidence>
<sequence length="139" mass="15871">QKRLISGKFFDSKKSLQGKPSDFSSHVNLTSAQLIRVNFLYHLSYTFLLQKIMGCLIMEFCSECGTMLVPGKDKKSLTCPDCGAKKRLDSEKDYKLMEENKDKKAPGVAVVEGEEEKRIEEPKYDIDTDVKAEIFEETY</sequence>
<dbReference type="SMART" id="SM00661">
    <property type="entry name" value="RPOL9"/>
    <property type="match status" value="1"/>
</dbReference>
<dbReference type="InterPro" id="IPR001529">
    <property type="entry name" value="Zn_ribbon_RPB9"/>
</dbReference>
<organism evidence="2 3">
    <name type="scientific">candidate division MSBL1 archaeon SCGC-AAA382A20</name>
    <dbReference type="NCBI Taxonomy" id="1698280"/>
    <lineage>
        <taxon>Archaea</taxon>
        <taxon>Methanobacteriati</taxon>
        <taxon>Methanobacteriota</taxon>
        <taxon>candidate division MSBL1</taxon>
    </lineage>
</organism>
<accession>A0A133VH38</accession>
<gene>
    <name evidence="2" type="ORF">AKJ51_04835</name>
</gene>
<dbReference type="EMBL" id="LHYE01000082">
    <property type="protein sequence ID" value="KXB05767.1"/>
    <property type="molecule type" value="Genomic_DNA"/>
</dbReference>
<comment type="caution">
    <text evidence="2">The sequence shown here is derived from an EMBL/GenBank/DDBJ whole genome shotgun (WGS) entry which is preliminary data.</text>
</comment>
<evidence type="ECO:0000313" key="3">
    <source>
        <dbReference type="Proteomes" id="UP000070263"/>
    </source>
</evidence>
<reference evidence="2 3" key="1">
    <citation type="journal article" date="2016" name="Sci. Rep.">
        <title>Metabolic traits of an uncultured archaeal lineage -MSBL1- from brine pools of the Red Sea.</title>
        <authorList>
            <person name="Mwirichia R."/>
            <person name="Alam I."/>
            <person name="Rashid M."/>
            <person name="Vinu M."/>
            <person name="Ba-Alawi W."/>
            <person name="Anthony Kamau A."/>
            <person name="Kamanda Ngugi D."/>
            <person name="Goker M."/>
            <person name="Klenk H.P."/>
            <person name="Bajic V."/>
            <person name="Stingl U."/>
        </authorList>
    </citation>
    <scope>NUCLEOTIDE SEQUENCE [LARGE SCALE GENOMIC DNA]</scope>
    <source>
        <strain evidence="2">SCGC-AAA382A20</strain>
    </source>
</reference>